<gene>
    <name evidence="2" type="ORF">C1I92_13340</name>
</gene>
<keyword evidence="3" id="KW-1185">Reference proteome</keyword>
<evidence type="ECO:0000259" key="1">
    <source>
        <dbReference type="SMART" id="SM01043"/>
    </source>
</evidence>
<reference evidence="2 3" key="1">
    <citation type="submission" date="2018-01" db="EMBL/GenBank/DDBJ databases">
        <title>Draft genome sequence of Jiangella sp. GTF31.</title>
        <authorList>
            <person name="Sahin N."/>
            <person name="Ay H."/>
            <person name="Saygin H."/>
        </authorList>
    </citation>
    <scope>NUCLEOTIDE SEQUENCE [LARGE SCALE GENOMIC DNA]</scope>
    <source>
        <strain evidence="2 3">GTF31</strain>
    </source>
</reference>
<dbReference type="AlphaFoldDB" id="A0A2W2CSS2"/>
<comment type="caution">
    <text evidence="2">The sequence shown here is derived from an EMBL/GenBank/DDBJ whole genome shotgun (WGS) entry which is preliminary data.</text>
</comment>
<dbReference type="InterPro" id="IPR005158">
    <property type="entry name" value="BTAD"/>
</dbReference>
<evidence type="ECO:0000313" key="3">
    <source>
        <dbReference type="Proteomes" id="UP000248764"/>
    </source>
</evidence>
<dbReference type="Gene3D" id="1.10.10.10">
    <property type="entry name" value="Winged helix-like DNA-binding domain superfamily/Winged helix DNA-binding domain"/>
    <property type="match status" value="1"/>
</dbReference>
<dbReference type="SUPFAM" id="SSF48452">
    <property type="entry name" value="TPR-like"/>
    <property type="match status" value="1"/>
</dbReference>
<dbReference type="InterPro" id="IPR036388">
    <property type="entry name" value="WH-like_DNA-bd_sf"/>
</dbReference>
<accession>A0A2W2CSS2</accession>
<dbReference type="Gene3D" id="1.25.40.10">
    <property type="entry name" value="Tetratricopeptide repeat domain"/>
    <property type="match status" value="1"/>
</dbReference>
<feature type="domain" description="Bacterial transcriptional activator" evidence="1">
    <location>
        <begin position="100"/>
        <end position="233"/>
    </location>
</feature>
<dbReference type="SMART" id="SM01043">
    <property type="entry name" value="BTAD"/>
    <property type="match status" value="1"/>
</dbReference>
<dbReference type="Pfam" id="PF03704">
    <property type="entry name" value="BTAD"/>
    <property type="match status" value="1"/>
</dbReference>
<proteinExistence type="predicted"/>
<sequence length="244" mass="26515">MSLMAAVNQIADLHVIGAFEVLVAGVPVALPAGPRRLLAYLAVNGGAQRRDAVTGQLWGWVPQAQARARLRTALWRIGQLPAGLVRSGRDELQLRPSVRVDLAESAGLARGLLDPSGRDRLPDSADLLTDDILPGWDEDWLQLERERHRQLRIHALEALSRRLTAAGRFGAAIDVAYRAIAAEPLRESAWCALIRAHLAEGNRSVASHQLGEYRRLLADELGVDPSETIEALLSPPAGLRRSGP</sequence>
<name>A0A2W2CSS2_9ACTN</name>
<dbReference type="EMBL" id="POTW01000027">
    <property type="protein sequence ID" value="PZF83253.1"/>
    <property type="molecule type" value="Genomic_DNA"/>
</dbReference>
<protein>
    <submittedName>
        <fullName evidence="2">Transcriptional regulator</fullName>
    </submittedName>
</protein>
<dbReference type="Proteomes" id="UP000248764">
    <property type="component" value="Unassembled WGS sequence"/>
</dbReference>
<organism evidence="2 3">
    <name type="scientific">Jiangella anatolica</name>
    <dbReference type="NCBI Taxonomy" id="2670374"/>
    <lineage>
        <taxon>Bacteria</taxon>
        <taxon>Bacillati</taxon>
        <taxon>Actinomycetota</taxon>
        <taxon>Actinomycetes</taxon>
        <taxon>Jiangellales</taxon>
        <taxon>Jiangellaceae</taxon>
        <taxon>Jiangella</taxon>
    </lineage>
</organism>
<dbReference type="InterPro" id="IPR051677">
    <property type="entry name" value="AfsR-DnrI-RedD_regulator"/>
</dbReference>
<dbReference type="InterPro" id="IPR011990">
    <property type="entry name" value="TPR-like_helical_dom_sf"/>
</dbReference>
<evidence type="ECO:0000313" key="2">
    <source>
        <dbReference type="EMBL" id="PZF83253.1"/>
    </source>
</evidence>
<dbReference type="PANTHER" id="PTHR35807">
    <property type="entry name" value="TRANSCRIPTIONAL REGULATOR REDD-RELATED"/>
    <property type="match status" value="1"/>
</dbReference>